<comment type="caution">
    <text evidence="2">The sequence shown here is derived from an EMBL/GenBank/DDBJ whole genome shotgun (WGS) entry which is preliminary data.</text>
</comment>
<reference evidence="3" key="1">
    <citation type="journal article" date="2019" name="Int. J. Syst. Evol. Microbiol.">
        <title>The Global Catalogue of Microorganisms (GCM) 10K type strain sequencing project: providing services to taxonomists for standard genome sequencing and annotation.</title>
        <authorList>
            <consortium name="The Broad Institute Genomics Platform"/>
            <consortium name="The Broad Institute Genome Sequencing Center for Infectious Disease"/>
            <person name="Wu L."/>
            <person name="Ma J."/>
        </authorList>
    </citation>
    <scope>NUCLEOTIDE SEQUENCE [LARGE SCALE GENOMIC DNA]</scope>
    <source>
        <strain evidence="3">JCM 9371</strain>
    </source>
</reference>
<sequence>MRHRLARCIRAPLAVASAAVLLAVVAPPVAAAITGVTGQQCVDGGGVIIGDDPIPPGFCVGGKYDGQVIDD</sequence>
<dbReference type="EMBL" id="JBHTGP010000038">
    <property type="protein sequence ID" value="MFD0692294.1"/>
    <property type="molecule type" value="Genomic_DNA"/>
</dbReference>
<keyword evidence="3" id="KW-1185">Reference proteome</keyword>
<accession>A0ABW2Y1R9</accession>
<name>A0ABW2Y1R9_9ACTN</name>
<evidence type="ECO:0008006" key="4">
    <source>
        <dbReference type="Google" id="ProtNLM"/>
    </source>
</evidence>
<proteinExistence type="predicted"/>
<dbReference type="RefSeq" id="WP_131755924.1">
    <property type="nucleotide sequence ID" value="NZ_CAACUY010000010.1"/>
</dbReference>
<keyword evidence="1" id="KW-0732">Signal</keyword>
<organism evidence="2 3">
    <name type="scientific">Actinomadura fibrosa</name>
    <dbReference type="NCBI Taxonomy" id="111802"/>
    <lineage>
        <taxon>Bacteria</taxon>
        <taxon>Bacillati</taxon>
        <taxon>Actinomycetota</taxon>
        <taxon>Actinomycetes</taxon>
        <taxon>Streptosporangiales</taxon>
        <taxon>Thermomonosporaceae</taxon>
        <taxon>Actinomadura</taxon>
    </lineage>
</organism>
<dbReference type="Proteomes" id="UP001597063">
    <property type="component" value="Unassembled WGS sequence"/>
</dbReference>
<protein>
    <recommendedName>
        <fullName evidence="4">Secreted protein</fullName>
    </recommendedName>
</protein>
<feature type="chain" id="PRO_5046479190" description="Secreted protein" evidence="1">
    <location>
        <begin position="32"/>
        <end position="71"/>
    </location>
</feature>
<gene>
    <name evidence="2" type="ORF">ACFQZM_47945</name>
</gene>
<evidence type="ECO:0000313" key="2">
    <source>
        <dbReference type="EMBL" id="MFD0692294.1"/>
    </source>
</evidence>
<evidence type="ECO:0000313" key="3">
    <source>
        <dbReference type="Proteomes" id="UP001597063"/>
    </source>
</evidence>
<feature type="signal peptide" evidence="1">
    <location>
        <begin position="1"/>
        <end position="31"/>
    </location>
</feature>
<evidence type="ECO:0000256" key="1">
    <source>
        <dbReference type="SAM" id="SignalP"/>
    </source>
</evidence>